<reference evidence="1" key="2">
    <citation type="journal article" date="2015" name="Data Brief">
        <title>Shoot transcriptome of the giant reed, Arundo donax.</title>
        <authorList>
            <person name="Barrero R.A."/>
            <person name="Guerrero F.D."/>
            <person name="Moolhuijzen P."/>
            <person name="Goolsby J.A."/>
            <person name="Tidwell J."/>
            <person name="Bellgard S.E."/>
            <person name="Bellgard M.I."/>
        </authorList>
    </citation>
    <scope>NUCLEOTIDE SEQUENCE</scope>
    <source>
        <tissue evidence="1">Shoot tissue taken approximately 20 cm above the soil surface</tissue>
    </source>
</reference>
<dbReference type="EMBL" id="GBRH01239562">
    <property type="protein sequence ID" value="JAD58333.1"/>
    <property type="molecule type" value="Transcribed_RNA"/>
</dbReference>
<dbReference type="AlphaFoldDB" id="A0A0A9B829"/>
<proteinExistence type="predicted"/>
<protein>
    <submittedName>
        <fullName evidence="1">Uncharacterized protein</fullName>
    </submittedName>
</protein>
<sequence length="35" mass="3743">MVDSPTLVASRLLSSSDLHYTHTHTHTQSASGGFT</sequence>
<accession>A0A0A9B829</accession>
<organism evidence="1">
    <name type="scientific">Arundo donax</name>
    <name type="common">Giant reed</name>
    <name type="synonym">Donax arundinaceus</name>
    <dbReference type="NCBI Taxonomy" id="35708"/>
    <lineage>
        <taxon>Eukaryota</taxon>
        <taxon>Viridiplantae</taxon>
        <taxon>Streptophyta</taxon>
        <taxon>Embryophyta</taxon>
        <taxon>Tracheophyta</taxon>
        <taxon>Spermatophyta</taxon>
        <taxon>Magnoliopsida</taxon>
        <taxon>Liliopsida</taxon>
        <taxon>Poales</taxon>
        <taxon>Poaceae</taxon>
        <taxon>PACMAD clade</taxon>
        <taxon>Arundinoideae</taxon>
        <taxon>Arundineae</taxon>
        <taxon>Arundo</taxon>
    </lineage>
</organism>
<reference evidence="1" key="1">
    <citation type="submission" date="2014-09" db="EMBL/GenBank/DDBJ databases">
        <authorList>
            <person name="Magalhaes I.L.F."/>
            <person name="Oliveira U."/>
            <person name="Santos F.R."/>
            <person name="Vidigal T.H.D.A."/>
            <person name="Brescovit A.D."/>
            <person name="Santos A.J."/>
        </authorList>
    </citation>
    <scope>NUCLEOTIDE SEQUENCE</scope>
    <source>
        <tissue evidence="1">Shoot tissue taken approximately 20 cm above the soil surface</tissue>
    </source>
</reference>
<evidence type="ECO:0000313" key="1">
    <source>
        <dbReference type="EMBL" id="JAD58333.1"/>
    </source>
</evidence>
<name>A0A0A9B829_ARUDO</name>